<organism evidence="2 3">
    <name type="scientific">Ancylobacter dichloromethanicus</name>
    <dbReference type="NCBI Taxonomy" id="518825"/>
    <lineage>
        <taxon>Bacteria</taxon>
        <taxon>Pseudomonadati</taxon>
        <taxon>Pseudomonadota</taxon>
        <taxon>Alphaproteobacteria</taxon>
        <taxon>Hyphomicrobiales</taxon>
        <taxon>Xanthobacteraceae</taxon>
        <taxon>Ancylobacter</taxon>
    </lineage>
</organism>
<dbReference type="Proteomes" id="UP001143370">
    <property type="component" value="Unassembled WGS sequence"/>
</dbReference>
<dbReference type="AlphaFoldDB" id="A0A9W6JB42"/>
<accession>A0A9W6JB42</accession>
<protein>
    <submittedName>
        <fullName evidence="2">Uncharacterized protein</fullName>
    </submittedName>
</protein>
<feature type="region of interest" description="Disordered" evidence="1">
    <location>
        <begin position="1"/>
        <end position="23"/>
    </location>
</feature>
<keyword evidence="3" id="KW-1185">Reference proteome</keyword>
<proteinExistence type="predicted"/>
<sequence length="168" mass="18490">MADRSGGADGRMRAERRAGNGPAARLARLRLKALGPGRGRSDPGAKGPGHGLRCSHFVLDYRRRRGRQGEGRGMVDRLSDYPFVTVRVACSLCDRKGRYRLARLAAKYSAEIPLELLIDRLASDCPWRGPQARRDATCGAYFPDVRGAPRPPDEPEPARLRVVRGGRS</sequence>
<comment type="caution">
    <text evidence="2">The sequence shown here is derived from an EMBL/GenBank/DDBJ whole genome shotgun (WGS) entry which is preliminary data.</text>
</comment>
<gene>
    <name evidence="2" type="ORF">GCM10017643_27050</name>
</gene>
<name>A0A9W6JB42_9HYPH</name>
<evidence type="ECO:0000256" key="1">
    <source>
        <dbReference type="SAM" id="MobiDB-lite"/>
    </source>
</evidence>
<feature type="region of interest" description="Disordered" evidence="1">
    <location>
        <begin position="144"/>
        <end position="168"/>
    </location>
</feature>
<dbReference type="EMBL" id="BSFJ01000018">
    <property type="protein sequence ID" value="GLK72589.1"/>
    <property type="molecule type" value="Genomic_DNA"/>
</dbReference>
<reference evidence="2" key="1">
    <citation type="journal article" date="2014" name="Int. J. Syst. Evol. Microbiol.">
        <title>Complete genome sequence of Corynebacterium casei LMG S-19264T (=DSM 44701T), isolated from a smear-ripened cheese.</title>
        <authorList>
            <consortium name="US DOE Joint Genome Institute (JGI-PGF)"/>
            <person name="Walter F."/>
            <person name="Albersmeier A."/>
            <person name="Kalinowski J."/>
            <person name="Ruckert C."/>
        </authorList>
    </citation>
    <scope>NUCLEOTIDE SEQUENCE</scope>
    <source>
        <strain evidence="2">VKM B-2484</strain>
    </source>
</reference>
<evidence type="ECO:0000313" key="3">
    <source>
        <dbReference type="Proteomes" id="UP001143370"/>
    </source>
</evidence>
<evidence type="ECO:0000313" key="2">
    <source>
        <dbReference type="EMBL" id="GLK72589.1"/>
    </source>
</evidence>
<reference evidence="2" key="2">
    <citation type="submission" date="2023-01" db="EMBL/GenBank/DDBJ databases">
        <authorList>
            <person name="Sun Q."/>
            <person name="Evtushenko L."/>
        </authorList>
    </citation>
    <scope>NUCLEOTIDE SEQUENCE</scope>
    <source>
        <strain evidence="2">VKM B-2484</strain>
    </source>
</reference>
<feature type="region of interest" description="Disordered" evidence="1">
    <location>
        <begin position="32"/>
        <end position="51"/>
    </location>
</feature>